<reference evidence="1 2" key="1">
    <citation type="submission" date="2024-01" db="EMBL/GenBank/DDBJ databases">
        <title>Genome assemblies of Stephania.</title>
        <authorList>
            <person name="Yang L."/>
        </authorList>
    </citation>
    <scope>NUCLEOTIDE SEQUENCE [LARGE SCALE GENOMIC DNA]</scope>
    <source>
        <strain evidence="1">YNDBR</strain>
        <tissue evidence="1">Leaf</tissue>
    </source>
</reference>
<dbReference type="AlphaFoldDB" id="A0AAP0Q6B4"/>
<protein>
    <submittedName>
        <fullName evidence="1">Uncharacterized protein</fullName>
    </submittedName>
</protein>
<accession>A0AAP0Q6B4</accession>
<organism evidence="1 2">
    <name type="scientific">Stephania yunnanensis</name>
    <dbReference type="NCBI Taxonomy" id="152371"/>
    <lineage>
        <taxon>Eukaryota</taxon>
        <taxon>Viridiplantae</taxon>
        <taxon>Streptophyta</taxon>
        <taxon>Embryophyta</taxon>
        <taxon>Tracheophyta</taxon>
        <taxon>Spermatophyta</taxon>
        <taxon>Magnoliopsida</taxon>
        <taxon>Ranunculales</taxon>
        <taxon>Menispermaceae</taxon>
        <taxon>Menispermoideae</taxon>
        <taxon>Cissampelideae</taxon>
        <taxon>Stephania</taxon>
    </lineage>
</organism>
<evidence type="ECO:0000313" key="2">
    <source>
        <dbReference type="Proteomes" id="UP001420932"/>
    </source>
</evidence>
<dbReference type="EMBL" id="JBBNAF010000001">
    <property type="protein sequence ID" value="KAK9169135.1"/>
    <property type="molecule type" value="Genomic_DNA"/>
</dbReference>
<name>A0AAP0Q6B4_9MAGN</name>
<keyword evidence="2" id="KW-1185">Reference proteome</keyword>
<sequence>MSLPNFSDGNVADLLDSRNIRARHTFLKFIRKLLIAGISSIRIRDGCGIRHHSPAGWKLKKEFLRWWLCWGVEMPIKDMFSGYWTRHLQNAINLKPSYEGCTNGGPASVSNASTSCIDDRTLYVDILSLLFHVAALRYCSNMELVPVLSSYSPFSSNVDFIREDVKAGVYVENLTEEYVSTIKDLKHLLIKLFFAYSYNPSTKAAVIIDSVCSRTPVDDKESCDQANSEDPKYVEPQNAGEEWDLLHKDCIYAVEACVEGELKHFHKARYMLERWIVACCSAFIARVNFIKYVAGAWMLILCGGIVFYKEEKVFNKSAGELMIIVDGCHGPTGLNLCSISLTLELHFGKSIIPINDVSFGGLVDDGIEQKEIEVSRRDSLVGLHCLLLDTSVFRKRAVDPVRFRLRVSLSPSRTHRRLAVLEGAAFLLLASSSGVDAKQGGRTKSPSRETKKKCKTGREVERFVVCDLVNVRGKVVISSFAYKMD</sequence>
<comment type="caution">
    <text evidence="1">The sequence shown here is derived from an EMBL/GenBank/DDBJ whole genome shotgun (WGS) entry which is preliminary data.</text>
</comment>
<evidence type="ECO:0000313" key="1">
    <source>
        <dbReference type="EMBL" id="KAK9169135.1"/>
    </source>
</evidence>
<dbReference type="Proteomes" id="UP001420932">
    <property type="component" value="Unassembled WGS sequence"/>
</dbReference>
<proteinExistence type="predicted"/>
<gene>
    <name evidence="1" type="ORF">Syun_001275</name>
</gene>